<dbReference type="GO" id="GO:0006437">
    <property type="term" value="P:tyrosyl-tRNA aminoacylation"/>
    <property type="evidence" value="ECO:0007669"/>
    <property type="project" value="InterPro"/>
</dbReference>
<dbReference type="AlphaFoldDB" id="A0A0A1TJQ3"/>
<dbReference type="EMBL" id="CDHN01000003">
    <property type="protein sequence ID" value="CEJ90783.1"/>
    <property type="molecule type" value="Genomic_DNA"/>
</dbReference>
<proteinExistence type="inferred from homology"/>
<dbReference type="Gene3D" id="1.10.240.10">
    <property type="entry name" value="Tyrosyl-Transfer RNA Synthetase"/>
    <property type="match status" value="1"/>
</dbReference>
<dbReference type="PANTHER" id="PTHR46264:SF4">
    <property type="entry name" value="TYROSINE--TRNA LIGASE, CYTOPLASMIC"/>
    <property type="match status" value="1"/>
</dbReference>
<dbReference type="PRINTS" id="PR01040">
    <property type="entry name" value="TRNASYNTHTYR"/>
</dbReference>
<gene>
    <name evidence="14" type="ORF">VHEMI06543</name>
</gene>
<feature type="compositionally biased region" description="Basic and acidic residues" evidence="13">
    <location>
        <begin position="371"/>
        <end position="380"/>
    </location>
</feature>
<dbReference type="InterPro" id="IPR023617">
    <property type="entry name" value="Tyr-tRNA-ligase_arc/euk-type"/>
</dbReference>
<dbReference type="SUPFAM" id="SSF52374">
    <property type="entry name" value="Nucleotidylyl transferase"/>
    <property type="match status" value="1"/>
</dbReference>
<feature type="region of interest" description="Disordered" evidence="13">
    <location>
        <begin position="351"/>
        <end position="404"/>
    </location>
</feature>
<dbReference type="NCBIfam" id="NF006330">
    <property type="entry name" value="PRK08560.1"/>
    <property type="match status" value="1"/>
</dbReference>
<dbReference type="InterPro" id="IPR050489">
    <property type="entry name" value="Tyr-tRNA_synthase"/>
</dbReference>
<dbReference type="InterPro" id="IPR002307">
    <property type="entry name" value="Tyr-tRNA-ligase"/>
</dbReference>
<dbReference type="GO" id="GO:0004831">
    <property type="term" value="F:tyrosine-tRNA ligase activity"/>
    <property type="evidence" value="ECO:0007669"/>
    <property type="project" value="UniProtKB-EC"/>
</dbReference>
<dbReference type="InterPro" id="IPR014729">
    <property type="entry name" value="Rossmann-like_a/b/a_fold"/>
</dbReference>
<dbReference type="EC" id="6.1.1.1" evidence="3 12"/>
<keyword evidence="5 12" id="KW-0436">Ligase</keyword>
<evidence type="ECO:0000256" key="7">
    <source>
        <dbReference type="ARBA" id="ARBA00022840"/>
    </source>
</evidence>
<evidence type="ECO:0000256" key="2">
    <source>
        <dbReference type="ARBA" id="ARBA00005594"/>
    </source>
</evidence>
<comment type="similarity">
    <text evidence="2 12">Belongs to the class-I aminoacyl-tRNA synthetase family.</text>
</comment>
<keyword evidence="9 12" id="KW-0030">Aminoacyl-tRNA synthetase</keyword>
<protein>
    <recommendedName>
        <fullName evidence="3 12">Tyrosine--tRNA ligase</fullName>
        <ecNumber evidence="3 12">6.1.1.1</ecNumber>
    </recommendedName>
    <alternativeName>
        <fullName evidence="10 12">Tyrosyl-tRNA synthetase</fullName>
    </alternativeName>
</protein>
<dbReference type="InterPro" id="IPR002305">
    <property type="entry name" value="aa-tRNA-synth_Ic"/>
</dbReference>
<dbReference type="Pfam" id="PF00579">
    <property type="entry name" value="tRNA-synt_1b"/>
    <property type="match status" value="1"/>
</dbReference>
<organism evidence="14 15">
    <name type="scientific">[Torrubiella] hemipterigena</name>
    <dbReference type="NCBI Taxonomy" id="1531966"/>
    <lineage>
        <taxon>Eukaryota</taxon>
        <taxon>Fungi</taxon>
        <taxon>Dikarya</taxon>
        <taxon>Ascomycota</taxon>
        <taxon>Pezizomycotina</taxon>
        <taxon>Sordariomycetes</taxon>
        <taxon>Hypocreomycetidae</taxon>
        <taxon>Hypocreales</taxon>
        <taxon>Clavicipitaceae</taxon>
        <taxon>Clavicipitaceae incertae sedis</taxon>
        <taxon>'Torrubiella' clade</taxon>
    </lineage>
</organism>
<dbReference type="GO" id="GO:0005737">
    <property type="term" value="C:cytoplasm"/>
    <property type="evidence" value="ECO:0007669"/>
    <property type="project" value="UniProtKB-SubCell"/>
</dbReference>
<dbReference type="PIRSF" id="PIRSF006588">
    <property type="entry name" value="TyrRS_arch_euk"/>
    <property type="match status" value="1"/>
</dbReference>
<keyword evidence="4" id="KW-0963">Cytoplasm</keyword>
<evidence type="ECO:0000313" key="15">
    <source>
        <dbReference type="Proteomes" id="UP000039046"/>
    </source>
</evidence>
<evidence type="ECO:0000256" key="6">
    <source>
        <dbReference type="ARBA" id="ARBA00022741"/>
    </source>
</evidence>
<accession>A0A0A1TJQ3</accession>
<reference evidence="14 15" key="1">
    <citation type="journal article" date="2015" name="Genome Announc.">
        <title>Draft Genome Sequence and Gene Annotation of the Entomopathogenic Fungus Verticillium hemipterigenum.</title>
        <authorList>
            <person name="Horn F."/>
            <person name="Habel A."/>
            <person name="Scharf D.H."/>
            <person name="Dworschak J."/>
            <person name="Brakhage A.A."/>
            <person name="Guthke R."/>
            <person name="Hertweck C."/>
            <person name="Linde J."/>
        </authorList>
    </citation>
    <scope>NUCLEOTIDE SEQUENCE [LARGE SCALE GENOMIC DNA]</scope>
</reference>
<dbReference type="STRING" id="1531966.A0A0A1TJQ3"/>
<keyword evidence="8 12" id="KW-0648">Protein biosynthesis</keyword>
<dbReference type="FunFam" id="3.40.50.620:FF:000040">
    <property type="entry name" value="Tyrosine--tRNA ligase"/>
    <property type="match status" value="1"/>
</dbReference>
<name>A0A0A1TJQ3_9HYPO</name>
<evidence type="ECO:0000256" key="5">
    <source>
        <dbReference type="ARBA" id="ARBA00022598"/>
    </source>
</evidence>
<dbReference type="GO" id="GO:0005524">
    <property type="term" value="F:ATP binding"/>
    <property type="evidence" value="ECO:0007669"/>
    <property type="project" value="UniProtKB-KW"/>
</dbReference>
<evidence type="ECO:0000256" key="4">
    <source>
        <dbReference type="ARBA" id="ARBA00022490"/>
    </source>
</evidence>
<dbReference type="Proteomes" id="UP000039046">
    <property type="component" value="Unassembled WGS sequence"/>
</dbReference>
<comment type="subcellular location">
    <subcellularLocation>
        <location evidence="1">Cytoplasm</location>
    </subcellularLocation>
</comment>
<sequence length="404" mass="44439">MSIVVPTTKEERIALIRENLAEELNFDIIEKIIDAGGSPKIYWGTATTGRPHCAYFVPAIKIAQLLAAGCEVTILLADIHAFLDNLKAPIEMVDHRATFYRYTITAVLEAVGVKTDKLKFVLGSSYQKSAEYVMDVYRLASVVSENDARRASAEIVKQSNNPPLSGLLYPVLQILDEEYLKVDAQFGGMDQRKLFIAAKEWLPKIGYKERAHIMNPIVPGLQGAKMSSSDPDSKIDILESAEAITKKIRKAEAIPKVVEGNGVLAFTEFVLLPAAGLRGKKEFIVERRDEEPLVYTSIEQMHSDYANDILTPQILKPAVSKALIELTAPIRAAYEASKDWQDITLKAYPPPEKKVKKVKDKGSRHPGKPGGKPEDKKPEVAAEGAAATTKEVEEATSQVANVSL</sequence>
<evidence type="ECO:0000256" key="12">
    <source>
        <dbReference type="RuleBase" id="RU361234"/>
    </source>
</evidence>
<evidence type="ECO:0000256" key="11">
    <source>
        <dbReference type="ARBA" id="ARBA00048248"/>
    </source>
</evidence>
<feature type="compositionally biased region" description="Basic residues" evidence="13">
    <location>
        <begin position="354"/>
        <end position="367"/>
    </location>
</feature>
<evidence type="ECO:0000256" key="3">
    <source>
        <dbReference type="ARBA" id="ARBA00013160"/>
    </source>
</evidence>
<dbReference type="OrthoDB" id="197206at2759"/>
<comment type="catalytic activity">
    <reaction evidence="11 12">
        <text>tRNA(Tyr) + L-tyrosine + ATP = L-tyrosyl-tRNA(Tyr) + AMP + diphosphate + H(+)</text>
        <dbReference type="Rhea" id="RHEA:10220"/>
        <dbReference type="Rhea" id="RHEA-COMP:9706"/>
        <dbReference type="Rhea" id="RHEA-COMP:9707"/>
        <dbReference type="ChEBI" id="CHEBI:15378"/>
        <dbReference type="ChEBI" id="CHEBI:30616"/>
        <dbReference type="ChEBI" id="CHEBI:33019"/>
        <dbReference type="ChEBI" id="CHEBI:58315"/>
        <dbReference type="ChEBI" id="CHEBI:78442"/>
        <dbReference type="ChEBI" id="CHEBI:78536"/>
        <dbReference type="ChEBI" id="CHEBI:456215"/>
        <dbReference type="EC" id="6.1.1.1"/>
    </reaction>
</comment>
<dbReference type="PANTHER" id="PTHR46264">
    <property type="entry name" value="TYROSINE-TRNA LIGASE"/>
    <property type="match status" value="1"/>
</dbReference>
<evidence type="ECO:0000256" key="13">
    <source>
        <dbReference type="SAM" id="MobiDB-lite"/>
    </source>
</evidence>
<evidence type="ECO:0000256" key="10">
    <source>
        <dbReference type="ARBA" id="ARBA00033323"/>
    </source>
</evidence>
<evidence type="ECO:0000256" key="8">
    <source>
        <dbReference type="ARBA" id="ARBA00022917"/>
    </source>
</evidence>
<dbReference type="Gene3D" id="3.40.50.620">
    <property type="entry name" value="HUPs"/>
    <property type="match status" value="1"/>
</dbReference>
<evidence type="ECO:0000256" key="1">
    <source>
        <dbReference type="ARBA" id="ARBA00004496"/>
    </source>
</evidence>
<keyword evidence="6 12" id="KW-0547">Nucleotide-binding</keyword>
<evidence type="ECO:0000256" key="9">
    <source>
        <dbReference type="ARBA" id="ARBA00023146"/>
    </source>
</evidence>
<dbReference type="NCBIfam" id="TIGR00234">
    <property type="entry name" value="tyrS"/>
    <property type="match status" value="1"/>
</dbReference>
<evidence type="ECO:0000313" key="14">
    <source>
        <dbReference type="EMBL" id="CEJ90783.1"/>
    </source>
</evidence>
<keyword evidence="7 12" id="KW-0067">ATP-binding</keyword>
<keyword evidence="15" id="KW-1185">Reference proteome</keyword>
<dbReference type="HOGENOM" id="CLU_035267_0_1_1"/>